<evidence type="ECO:0000256" key="1">
    <source>
        <dbReference type="SAM" id="Phobius"/>
    </source>
</evidence>
<name>A0A8J2JJM9_9HEXA</name>
<gene>
    <name evidence="2" type="ORF">AFUS01_LOCUS8938</name>
</gene>
<organism evidence="2 3">
    <name type="scientific">Allacma fusca</name>
    <dbReference type="NCBI Taxonomy" id="39272"/>
    <lineage>
        <taxon>Eukaryota</taxon>
        <taxon>Metazoa</taxon>
        <taxon>Ecdysozoa</taxon>
        <taxon>Arthropoda</taxon>
        <taxon>Hexapoda</taxon>
        <taxon>Collembola</taxon>
        <taxon>Symphypleona</taxon>
        <taxon>Sminthuridae</taxon>
        <taxon>Allacma</taxon>
    </lineage>
</organism>
<dbReference type="EMBL" id="CAJVCH010062982">
    <property type="protein sequence ID" value="CAG7719622.1"/>
    <property type="molecule type" value="Genomic_DNA"/>
</dbReference>
<comment type="caution">
    <text evidence="2">The sequence shown here is derived from an EMBL/GenBank/DDBJ whole genome shotgun (WGS) entry which is preliminary data.</text>
</comment>
<feature type="non-terminal residue" evidence="2">
    <location>
        <position position="1"/>
    </location>
</feature>
<keyword evidence="1" id="KW-1133">Transmembrane helix</keyword>
<keyword evidence="1" id="KW-0472">Membrane</keyword>
<protein>
    <submittedName>
        <fullName evidence="2">Uncharacterized protein</fullName>
    </submittedName>
</protein>
<reference evidence="2" key="1">
    <citation type="submission" date="2021-06" db="EMBL/GenBank/DDBJ databases">
        <authorList>
            <person name="Hodson N. C."/>
            <person name="Mongue J. A."/>
            <person name="Jaron S. K."/>
        </authorList>
    </citation>
    <scope>NUCLEOTIDE SEQUENCE</scope>
</reference>
<dbReference type="AlphaFoldDB" id="A0A8J2JJM9"/>
<keyword evidence="3" id="KW-1185">Reference proteome</keyword>
<sequence>MTLFESVLFYLTVTLTLLWVYQIWDRKHRRLPAVLIHGYDEIKRVLNQEDFLERFDADWLLHRSFGKRI</sequence>
<evidence type="ECO:0000313" key="2">
    <source>
        <dbReference type="EMBL" id="CAG7719622.1"/>
    </source>
</evidence>
<evidence type="ECO:0000313" key="3">
    <source>
        <dbReference type="Proteomes" id="UP000708208"/>
    </source>
</evidence>
<dbReference type="OrthoDB" id="3934656at2759"/>
<dbReference type="Proteomes" id="UP000708208">
    <property type="component" value="Unassembled WGS sequence"/>
</dbReference>
<feature type="transmembrane region" description="Helical" evidence="1">
    <location>
        <begin position="6"/>
        <end position="24"/>
    </location>
</feature>
<keyword evidence="1" id="KW-0812">Transmembrane</keyword>
<accession>A0A8J2JJM9</accession>
<proteinExistence type="predicted"/>